<protein>
    <submittedName>
        <fullName evidence="1">Uncharacterized protein</fullName>
    </submittedName>
</protein>
<accession>A0A6C0ATM2</accession>
<reference evidence="1" key="1">
    <citation type="journal article" date="2020" name="Nature">
        <title>Giant virus diversity and host interactions through global metagenomics.</title>
        <authorList>
            <person name="Schulz F."/>
            <person name="Roux S."/>
            <person name="Paez-Espino D."/>
            <person name="Jungbluth S."/>
            <person name="Walsh D.A."/>
            <person name="Denef V.J."/>
            <person name="McMahon K.D."/>
            <person name="Konstantinidis K.T."/>
            <person name="Eloe-Fadrosh E.A."/>
            <person name="Kyrpides N.C."/>
            <person name="Woyke T."/>
        </authorList>
    </citation>
    <scope>NUCLEOTIDE SEQUENCE</scope>
    <source>
        <strain evidence="1">GVMAG-S-ERX555943-30</strain>
    </source>
</reference>
<dbReference type="EMBL" id="MN738751">
    <property type="protein sequence ID" value="QHS83277.1"/>
    <property type="molecule type" value="Genomic_DNA"/>
</dbReference>
<sequence length="336" mass="39981">MPKFELSYETISHKKVSAEHDVCFAIPTGKKVFVWFTFYQKRDVCYILECNRDKKIIQAIQLEGSSSLPLSYGTLLYGTLVSSEDGEKQKVLLDEIYYLEGNPWKHRSLRDKLSCWKYIFESLLPQTSWGDMFAFPVIWGVSFTENTQVYPSILPDNKKIGYPVHHLQYRSSYTVMPYLNIYIYKNKNVVMLPSQKKDKLPLLVQYDTTPSICHFRKPQYRYRTVFRVYADIQFDIYHLFACGKDNSKVYYNMAYIPNYKTSVMMNSLFRKIRENKNLDYIEESDDEDDFENVAEDKYVNLYKNLLMECEFHPKFKKWVPLKTVHPKSRIIHIMKL</sequence>
<proteinExistence type="predicted"/>
<name>A0A6C0ATM2_9ZZZZ</name>
<organism evidence="1">
    <name type="scientific">viral metagenome</name>
    <dbReference type="NCBI Taxonomy" id="1070528"/>
    <lineage>
        <taxon>unclassified sequences</taxon>
        <taxon>metagenomes</taxon>
        <taxon>organismal metagenomes</taxon>
    </lineage>
</organism>
<evidence type="ECO:0000313" key="1">
    <source>
        <dbReference type="EMBL" id="QHS83277.1"/>
    </source>
</evidence>
<dbReference type="AlphaFoldDB" id="A0A6C0ATM2"/>